<feature type="domain" description="DOMON" evidence="2">
    <location>
        <begin position="90"/>
        <end position="184"/>
    </location>
</feature>
<feature type="signal peptide" evidence="1">
    <location>
        <begin position="1"/>
        <end position="19"/>
    </location>
</feature>
<evidence type="ECO:0000256" key="1">
    <source>
        <dbReference type="SAM" id="SignalP"/>
    </source>
</evidence>
<reference evidence="3" key="2">
    <citation type="submission" date="2023-05" db="EMBL/GenBank/DDBJ databases">
        <authorList>
            <consortium name="Lawrence Berkeley National Laboratory"/>
            <person name="Steindorff A."/>
            <person name="Hensen N."/>
            <person name="Bonometti L."/>
            <person name="Westerberg I."/>
            <person name="Brannstrom I.O."/>
            <person name="Guillou S."/>
            <person name="Cros-Aarteil S."/>
            <person name="Calhoun S."/>
            <person name="Haridas S."/>
            <person name="Kuo A."/>
            <person name="Mondo S."/>
            <person name="Pangilinan J."/>
            <person name="Riley R."/>
            <person name="Labutti K."/>
            <person name="Andreopoulos B."/>
            <person name="Lipzen A."/>
            <person name="Chen C."/>
            <person name="Yanf M."/>
            <person name="Daum C."/>
            <person name="Ng V."/>
            <person name="Clum A."/>
            <person name="Ohm R."/>
            <person name="Martin F."/>
            <person name="Silar P."/>
            <person name="Natvig D."/>
            <person name="Lalanne C."/>
            <person name="Gautier V."/>
            <person name="Ament-Velasquez S.L."/>
            <person name="Kruys A."/>
            <person name="Hutchinson M.I."/>
            <person name="Powell A.J."/>
            <person name="Barry K."/>
            <person name="Miller A.N."/>
            <person name="Grigoriev I.V."/>
            <person name="Debuchy R."/>
            <person name="Gladieux P."/>
            <person name="Thoren M.H."/>
            <person name="Johannesson H."/>
        </authorList>
    </citation>
    <scope>NUCLEOTIDE SEQUENCE</scope>
    <source>
        <strain evidence="3">PSN309</strain>
    </source>
</reference>
<dbReference type="SUPFAM" id="SSF49344">
    <property type="entry name" value="CBD9-like"/>
    <property type="match status" value="1"/>
</dbReference>
<dbReference type="CDD" id="cd09630">
    <property type="entry name" value="CDH_like_cytochrome"/>
    <property type="match status" value="1"/>
</dbReference>
<dbReference type="Gene3D" id="2.60.40.1210">
    <property type="entry name" value="Cellobiose dehydrogenase, cytochrome domain"/>
    <property type="match status" value="1"/>
</dbReference>
<gene>
    <name evidence="3" type="ORF">QBC35DRAFT_383738</name>
</gene>
<dbReference type="PANTHER" id="PTHR47797:SF5">
    <property type="entry name" value="CELLOBIOSE DEHYDROGENASE CYTOCHROME DOMAIN-CONTAINING PROTEIN"/>
    <property type="match status" value="1"/>
</dbReference>
<evidence type="ECO:0000313" key="3">
    <source>
        <dbReference type="EMBL" id="KAK4187925.1"/>
    </source>
</evidence>
<reference evidence="3" key="1">
    <citation type="journal article" date="2023" name="Mol. Phylogenet. Evol.">
        <title>Genome-scale phylogeny and comparative genomics of the fungal order Sordariales.</title>
        <authorList>
            <person name="Hensen N."/>
            <person name="Bonometti L."/>
            <person name="Westerberg I."/>
            <person name="Brannstrom I.O."/>
            <person name="Guillou S."/>
            <person name="Cros-Aarteil S."/>
            <person name="Calhoun S."/>
            <person name="Haridas S."/>
            <person name="Kuo A."/>
            <person name="Mondo S."/>
            <person name="Pangilinan J."/>
            <person name="Riley R."/>
            <person name="LaButti K."/>
            <person name="Andreopoulos B."/>
            <person name="Lipzen A."/>
            <person name="Chen C."/>
            <person name="Yan M."/>
            <person name="Daum C."/>
            <person name="Ng V."/>
            <person name="Clum A."/>
            <person name="Steindorff A."/>
            <person name="Ohm R.A."/>
            <person name="Martin F."/>
            <person name="Silar P."/>
            <person name="Natvig D.O."/>
            <person name="Lalanne C."/>
            <person name="Gautier V."/>
            <person name="Ament-Velasquez S.L."/>
            <person name="Kruys A."/>
            <person name="Hutchinson M.I."/>
            <person name="Powell A.J."/>
            <person name="Barry K."/>
            <person name="Miller A.N."/>
            <person name="Grigoriev I.V."/>
            <person name="Debuchy R."/>
            <person name="Gladieux P."/>
            <person name="Hiltunen Thoren M."/>
            <person name="Johannesson H."/>
        </authorList>
    </citation>
    <scope>NUCLEOTIDE SEQUENCE</scope>
    <source>
        <strain evidence="3">PSN309</strain>
    </source>
</reference>
<dbReference type="Proteomes" id="UP001302126">
    <property type="component" value="Unassembled WGS sequence"/>
</dbReference>
<comment type="caution">
    <text evidence="3">The sequence shown here is derived from an EMBL/GenBank/DDBJ whole genome shotgun (WGS) entry which is preliminary data.</text>
</comment>
<proteinExistence type="predicted"/>
<evidence type="ECO:0000259" key="2">
    <source>
        <dbReference type="SMART" id="SM00664"/>
    </source>
</evidence>
<feature type="chain" id="PRO_5042882645" description="DOMON domain-containing protein" evidence="1">
    <location>
        <begin position="20"/>
        <end position="230"/>
    </location>
</feature>
<dbReference type="InterPro" id="IPR015920">
    <property type="entry name" value="Cellobiose_DH-like_cyt"/>
</dbReference>
<dbReference type="EMBL" id="MU864395">
    <property type="protein sequence ID" value="KAK4187925.1"/>
    <property type="molecule type" value="Genomic_DNA"/>
</dbReference>
<evidence type="ECO:0000313" key="4">
    <source>
        <dbReference type="Proteomes" id="UP001302126"/>
    </source>
</evidence>
<name>A0AAN6WV79_9PEZI</name>
<accession>A0AAN6WV79</accession>
<sequence length="230" mass="24635">MHLSSVLALLLPLSGVVVSGKAVTNEKRQVYGVTSKYCSTASGNVPALCYLQYYVSPTQPTFRIAIPSDASPSQPFDTILQIHSPHANTWAGFSWGGGMTLNPLTVAWPNGNQGQVTVSSRWSSGRTTPGVYSQATLTKLSQSRNSTHWSVEVACKGCSKWTGSYGGALNVNSGTVQQFAWAISRTAVPQPANSAASFPVHNTQGMFSEPLEFAKNARATFNSYVQNKKP</sequence>
<dbReference type="SMART" id="SM00664">
    <property type="entry name" value="DoH"/>
    <property type="match status" value="1"/>
</dbReference>
<protein>
    <recommendedName>
        <fullName evidence="2">DOMON domain-containing protein</fullName>
    </recommendedName>
</protein>
<keyword evidence="4" id="KW-1185">Reference proteome</keyword>
<keyword evidence="1" id="KW-0732">Signal</keyword>
<dbReference type="Pfam" id="PF16010">
    <property type="entry name" value="CDH-cyt"/>
    <property type="match status" value="1"/>
</dbReference>
<dbReference type="InterPro" id="IPR005018">
    <property type="entry name" value="DOMON_domain"/>
</dbReference>
<organism evidence="3 4">
    <name type="scientific">Podospora australis</name>
    <dbReference type="NCBI Taxonomy" id="1536484"/>
    <lineage>
        <taxon>Eukaryota</taxon>
        <taxon>Fungi</taxon>
        <taxon>Dikarya</taxon>
        <taxon>Ascomycota</taxon>
        <taxon>Pezizomycotina</taxon>
        <taxon>Sordariomycetes</taxon>
        <taxon>Sordariomycetidae</taxon>
        <taxon>Sordariales</taxon>
        <taxon>Podosporaceae</taxon>
        <taxon>Podospora</taxon>
    </lineage>
</organism>
<dbReference type="PANTHER" id="PTHR47797">
    <property type="entry name" value="DEHYDROGENASE, PUTATIVE (AFU_ORTHOLOGUE AFUA_8G05805)-RELATED"/>
    <property type="match status" value="1"/>
</dbReference>
<dbReference type="AlphaFoldDB" id="A0AAN6WV79"/>